<comment type="similarity">
    <text evidence="1">Belongs to the ribonucleoside diphosphate reductase large chain family.</text>
</comment>
<dbReference type="PROSITE" id="PS00089">
    <property type="entry name" value="RIBORED_LARGE"/>
    <property type="match status" value="1"/>
</dbReference>
<organism evidence="3 4">
    <name type="scientific">Acinetobacter ursingii</name>
    <dbReference type="NCBI Taxonomy" id="108980"/>
    <lineage>
        <taxon>Bacteria</taxon>
        <taxon>Pseudomonadati</taxon>
        <taxon>Pseudomonadota</taxon>
        <taxon>Gammaproteobacteria</taxon>
        <taxon>Moraxellales</taxon>
        <taxon>Moraxellaceae</taxon>
        <taxon>Acinetobacter</taxon>
    </lineage>
</organism>
<dbReference type="Pfam" id="PF02867">
    <property type="entry name" value="Ribonuc_red_lgC"/>
    <property type="match status" value="1"/>
</dbReference>
<dbReference type="GO" id="GO:0005971">
    <property type="term" value="C:ribonucleoside-diphosphate reductase complex"/>
    <property type="evidence" value="ECO:0007669"/>
    <property type="project" value="TreeGrafter"/>
</dbReference>
<evidence type="ECO:0000313" key="4">
    <source>
        <dbReference type="Proteomes" id="UP000263596"/>
    </source>
</evidence>
<dbReference type="EC" id="1.17.4.1" evidence="3"/>
<dbReference type="AlphaFoldDB" id="A0A3D2SMT7"/>
<dbReference type="Proteomes" id="UP000263596">
    <property type="component" value="Unassembled WGS sequence"/>
</dbReference>
<gene>
    <name evidence="3" type="ORF">DHW29_11375</name>
</gene>
<comment type="caution">
    <text evidence="3">The sequence shown here is derived from an EMBL/GenBank/DDBJ whole genome shotgun (WGS) entry which is preliminary data.</text>
</comment>
<evidence type="ECO:0000313" key="3">
    <source>
        <dbReference type="EMBL" id="HCK30716.1"/>
    </source>
</evidence>
<dbReference type="PANTHER" id="PTHR11573">
    <property type="entry name" value="RIBONUCLEOSIDE-DIPHOSPHATE REDUCTASE LARGE CHAIN"/>
    <property type="match status" value="1"/>
</dbReference>
<keyword evidence="3" id="KW-0560">Oxidoreductase</keyword>
<name>A0A3D2SMT7_9GAMM</name>
<dbReference type="GO" id="GO:0004748">
    <property type="term" value="F:ribonucleoside-diphosphate reductase activity, thioredoxin disulfide as acceptor"/>
    <property type="evidence" value="ECO:0007669"/>
    <property type="project" value="UniProtKB-EC"/>
</dbReference>
<protein>
    <submittedName>
        <fullName evidence="3">Ribonucleoside-diphosphate reductase subunit alpha</fullName>
        <ecNumber evidence="3">1.17.4.1</ecNumber>
    </submittedName>
</protein>
<feature type="non-terminal residue" evidence="3">
    <location>
        <position position="187"/>
    </location>
</feature>
<dbReference type="InterPro" id="IPR000788">
    <property type="entry name" value="RNR_lg_C"/>
</dbReference>
<dbReference type="GO" id="GO:0009263">
    <property type="term" value="P:deoxyribonucleotide biosynthetic process"/>
    <property type="evidence" value="ECO:0007669"/>
    <property type="project" value="TreeGrafter"/>
</dbReference>
<dbReference type="InterPro" id="IPR039718">
    <property type="entry name" value="Rrm1"/>
</dbReference>
<reference evidence="3 4" key="1">
    <citation type="journal article" date="2018" name="Nat. Biotechnol.">
        <title>A standardized bacterial taxonomy based on genome phylogeny substantially revises the tree of life.</title>
        <authorList>
            <person name="Parks D.H."/>
            <person name="Chuvochina M."/>
            <person name="Waite D.W."/>
            <person name="Rinke C."/>
            <person name="Skarshewski A."/>
            <person name="Chaumeil P.A."/>
            <person name="Hugenholtz P."/>
        </authorList>
    </citation>
    <scope>NUCLEOTIDE SEQUENCE [LARGE SCALE GENOMIC DNA]</scope>
    <source>
        <strain evidence="3">UBA9669</strain>
    </source>
</reference>
<dbReference type="PANTHER" id="PTHR11573:SF6">
    <property type="entry name" value="RIBONUCLEOSIDE-DIPHOSPHATE REDUCTASE LARGE SUBUNIT"/>
    <property type="match status" value="1"/>
</dbReference>
<dbReference type="GO" id="GO:0005524">
    <property type="term" value="F:ATP binding"/>
    <property type="evidence" value="ECO:0007669"/>
    <property type="project" value="TreeGrafter"/>
</dbReference>
<proteinExistence type="inferred from homology"/>
<evidence type="ECO:0000259" key="2">
    <source>
        <dbReference type="PROSITE" id="PS00089"/>
    </source>
</evidence>
<evidence type="ECO:0000256" key="1">
    <source>
        <dbReference type="ARBA" id="ARBA00010406"/>
    </source>
</evidence>
<dbReference type="InterPro" id="IPR013346">
    <property type="entry name" value="NrdE_NrdA_C"/>
</dbReference>
<feature type="domain" description="Ribonucleotide reductase large subunit" evidence="2">
    <location>
        <begin position="30"/>
        <end position="52"/>
    </location>
</feature>
<accession>A0A3D2SMT7</accession>
<dbReference type="SUPFAM" id="SSF51998">
    <property type="entry name" value="PFL-like glycyl radical enzymes"/>
    <property type="match status" value="1"/>
</dbReference>
<dbReference type="EMBL" id="DPVE01000196">
    <property type="protein sequence ID" value="HCK30716.1"/>
    <property type="molecule type" value="Genomic_DNA"/>
</dbReference>
<feature type="non-terminal residue" evidence="3">
    <location>
        <position position="1"/>
    </location>
</feature>
<dbReference type="Gene3D" id="3.20.70.20">
    <property type="match status" value="1"/>
</dbReference>
<sequence length="187" mass="21342">GILPIDSLDLVGKTRPERMFEVDRTQRLDWDTLRTKVQKDGMRNSNVMAIAPTATISNICGVSQSIEPTFQNLYVKSNLSGEFTVINPYLVRALKDRGLWDSVMVNDLKHFEGSVQKISRIPEELKAIFATAFEVEPRWIVDAASRRQKWIDQAQSLNLYIAGANGKKLDITYKMAWLRGLKTTYYL</sequence>